<evidence type="ECO:0000313" key="2">
    <source>
        <dbReference type="EMBL" id="RMZ61045.1"/>
    </source>
</evidence>
<dbReference type="RefSeq" id="WP_122545850.1">
    <property type="nucleotide sequence ID" value="NZ_QWIV01000005.1"/>
</dbReference>
<dbReference type="Proteomes" id="UP000267524">
    <property type="component" value="Unassembled WGS sequence"/>
</dbReference>
<dbReference type="SUPFAM" id="SSF53335">
    <property type="entry name" value="S-adenosyl-L-methionine-dependent methyltransferases"/>
    <property type="match status" value="1"/>
</dbReference>
<dbReference type="InterPro" id="IPR029063">
    <property type="entry name" value="SAM-dependent_MTases_sf"/>
</dbReference>
<comment type="caution">
    <text evidence="2">The sequence shown here is derived from an EMBL/GenBank/DDBJ whole genome shotgun (WGS) entry which is preliminary data.</text>
</comment>
<keyword evidence="2" id="KW-0489">Methyltransferase</keyword>
<accession>A0A3M7LG15</accession>
<dbReference type="EMBL" id="QWIV01000005">
    <property type="protein sequence ID" value="RMZ61045.1"/>
    <property type="molecule type" value="Genomic_DNA"/>
</dbReference>
<dbReference type="Gene3D" id="3.40.50.150">
    <property type="entry name" value="Vaccinia Virus protein VP39"/>
    <property type="match status" value="1"/>
</dbReference>
<dbReference type="Pfam" id="PF08241">
    <property type="entry name" value="Methyltransf_11"/>
    <property type="match status" value="1"/>
</dbReference>
<evidence type="ECO:0000313" key="3">
    <source>
        <dbReference type="Proteomes" id="UP000267524"/>
    </source>
</evidence>
<reference evidence="2 3" key="1">
    <citation type="submission" date="2018-08" db="EMBL/GenBank/DDBJ databases">
        <title>Chryseobacterium nematophagum: a novel matrix digesting pathogen of nematodes.</title>
        <authorList>
            <person name="Page A."/>
            <person name="Roberts M."/>
            <person name="Felix M.-A."/>
            <person name="Weir W."/>
        </authorList>
    </citation>
    <scope>NUCLEOTIDE SEQUENCE [LARGE SCALE GENOMIC DNA]</scope>
    <source>
        <strain evidence="2 3">JUb275</strain>
    </source>
</reference>
<gene>
    <name evidence="2" type="ORF">D1632_03500</name>
</gene>
<evidence type="ECO:0000259" key="1">
    <source>
        <dbReference type="Pfam" id="PF08241"/>
    </source>
</evidence>
<proteinExistence type="predicted"/>
<organism evidence="2 3">
    <name type="scientific">Chryseobacterium nematophagum</name>
    <dbReference type="NCBI Taxonomy" id="2305228"/>
    <lineage>
        <taxon>Bacteria</taxon>
        <taxon>Pseudomonadati</taxon>
        <taxon>Bacteroidota</taxon>
        <taxon>Flavobacteriia</taxon>
        <taxon>Flavobacteriales</taxon>
        <taxon>Weeksellaceae</taxon>
        <taxon>Chryseobacterium group</taxon>
        <taxon>Chryseobacterium</taxon>
    </lineage>
</organism>
<protein>
    <submittedName>
        <fullName evidence="2">SAM-dependent methyltransferase</fullName>
    </submittedName>
</protein>
<dbReference type="AlphaFoldDB" id="A0A3M7LG15"/>
<feature type="domain" description="Methyltransferase type 11" evidence="1">
    <location>
        <begin position="125"/>
        <end position="171"/>
    </location>
</feature>
<keyword evidence="2" id="KW-0808">Transferase</keyword>
<dbReference type="GO" id="GO:0008757">
    <property type="term" value="F:S-adenosylmethionine-dependent methyltransferase activity"/>
    <property type="evidence" value="ECO:0007669"/>
    <property type="project" value="InterPro"/>
</dbReference>
<name>A0A3M7LG15_9FLAO</name>
<keyword evidence="3" id="KW-1185">Reference proteome</keyword>
<dbReference type="GO" id="GO:0032259">
    <property type="term" value="P:methylation"/>
    <property type="evidence" value="ECO:0007669"/>
    <property type="project" value="UniProtKB-KW"/>
</dbReference>
<dbReference type="CDD" id="cd02440">
    <property type="entry name" value="AdoMet_MTases"/>
    <property type="match status" value="1"/>
</dbReference>
<dbReference type="InterPro" id="IPR013216">
    <property type="entry name" value="Methyltransf_11"/>
</dbReference>
<sequence>MQLLQKIKKKLKLIYFSGSNYRCPFCGYSSKSLEVVGHDLPVLREKQVIGGGRRPAGCYKCHSRDRERLLYAFIVEELKLPPETRILHIAPEIKLSKILLNKNFNEYICGDLHTPGYHYPDYVKNINILNIPYEDNHFDIVICNHVLEHIPQDIEAMTELRRVLKPGGKAILQVPISKNNQSTHEDFTISDPKKREELFGQFDHVRIYGQDYFSRLESAGFLVNKVNISEKYKKLGVNPAEDIFFCEKKNT</sequence>